<keyword evidence="6" id="KW-0472">Membrane</keyword>
<organism evidence="7">
    <name type="scientific">Sexangularia sp. CB-2014</name>
    <dbReference type="NCBI Taxonomy" id="1486929"/>
    <lineage>
        <taxon>Eukaryota</taxon>
        <taxon>Amoebozoa</taxon>
        <taxon>Tubulinea</taxon>
        <taxon>Elardia</taxon>
        <taxon>Arcellinida</taxon>
        <taxon>Arcellinida incertae sedis</taxon>
        <taxon>Sexangularia</taxon>
    </lineage>
</organism>
<name>A0A7S1YAB2_9EUKA</name>
<evidence type="ECO:0000256" key="5">
    <source>
        <dbReference type="SAM" id="MobiDB-lite"/>
    </source>
</evidence>
<dbReference type="GO" id="GO:0005524">
    <property type="term" value="F:ATP binding"/>
    <property type="evidence" value="ECO:0007669"/>
    <property type="project" value="UniProtKB-KW"/>
</dbReference>
<evidence type="ECO:0000256" key="4">
    <source>
        <dbReference type="PIRSR" id="PIRSR600407-2"/>
    </source>
</evidence>
<evidence type="ECO:0000313" key="7">
    <source>
        <dbReference type="EMBL" id="CAD9287255.1"/>
    </source>
</evidence>
<dbReference type="AlphaFoldDB" id="A0A7S1YAB2"/>
<evidence type="ECO:0000256" key="2">
    <source>
        <dbReference type="ARBA" id="ARBA00022801"/>
    </source>
</evidence>
<dbReference type="Pfam" id="PF01150">
    <property type="entry name" value="GDA1_CD39"/>
    <property type="match status" value="1"/>
</dbReference>
<feature type="binding site" evidence="4">
    <location>
        <begin position="174"/>
        <end position="178"/>
    </location>
    <ligand>
        <name>ATP</name>
        <dbReference type="ChEBI" id="CHEBI:30616"/>
    </ligand>
</feature>
<feature type="transmembrane region" description="Helical" evidence="6">
    <location>
        <begin position="499"/>
        <end position="522"/>
    </location>
</feature>
<dbReference type="CDD" id="cd24003">
    <property type="entry name" value="ASKHA_NBD_GDA1_CD39_NTPase"/>
    <property type="match status" value="1"/>
</dbReference>
<sequence length="626" mass="66095">MFDCGSSGSRVHVYMWESRNKSAASAGLPPLDIQEAPGKGEVWDYKTDCAVSDYAEKPSEVGEACLKPLIAYAAKRVPAALQYMTPVYVFGTAGLRLLPAKERTKIVESIQDYLHDVSNNPFGFERSNVRVISGADEGVFGWITTNLLLGTLPTGSDDTGANGSSTVGALDMGGASAQITFMPEAGVMPADRAYPLHLGSTNLSLYVHSYNGWGANEARSRARALLPDHRDPCLPAGYTDPSSNYTGTGNATACLALSEDILLLDPNCSTAPDCAINGTYQPPITENDGGGVFYGFSSYAYVSECFELSESVTPAELKAASVEYCSLNWTQLEEMYPVGSNKCGAPRTNKTGVTDFRPQYCFMGLYAAAALHAGFGFASNSSQLAIASSVHEVDLGWSMGAMAVVAGLLPWHRQCAVFSECASCTEHEGCGWCESDNRCVDIGLTETSSAPCGGLRSSDHELVAADAGSSVHRLTSLGITVDPEKPVLQCGLPDKALQWSLVIGGGVCVVGSALLLGCYSYSSHRKPRRRRRGSAVTAERAGLLYPEEAAGIRSIREDAPNASIHVLPQKSSGSSDDGSDEEGGWSSTANAIGAALSNDSDVLSEELPGSVARAAVDMRSNANLNL</sequence>
<evidence type="ECO:0000256" key="6">
    <source>
        <dbReference type="SAM" id="Phobius"/>
    </source>
</evidence>
<dbReference type="EMBL" id="HBGL01001424">
    <property type="protein sequence ID" value="CAD9287255.1"/>
    <property type="molecule type" value="Transcribed_RNA"/>
</dbReference>
<keyword evidence="6" id="KW-0812">Transmembrane</keyword>
<accession>A0A7S1YAB2</accession>
<keyword evidence="4" id="KW-0067">ATP-binding</keyword>
<keyword evidence="4" id="KW-0547">Nucleotide-binding</keyword>
<feature type="region of interest" description="Disordered" evidence="5">
    <location>
        <begin position="563"/>
        <end position="590"/>
    </location>
</feature>
<feature type="active site" description="Proton acceptor" evidence="3">
    <location>
        <position position="137"/>
    </location>
</feature>
<gene>
    <name evidence="7" type="ORF">SSP0437_LOCUS1079</name>
</gene>
<dbReference type="Gene3D" id="3.30.420.150">
    <property type="entry name" value="Exopolyphosphatase. Domain 2"/>
    <property type="match status" value="1"/>
</dbReference>
<dbReference type="PANTHER" id="PTHR11782">
    <property type="entry name" value="ADENOSINE/GUANOSINE DIPHOSPHATASE"/>
    <property type="match status" value="1"/>
</dbReference>
<dbReference type="InterPro" id="IPR000407">
    <property type="entry name" value="GDA1_CD39_NTPase"/>
</dbReference>
<keyword evidence="6" id="KW-1133">Transmembrane helix</keyword>
<dbReference type="Gene3D" id="3.30.420.40">
    <property type="match status" value="1"/>
</dbReference>
<dbReference type="GO" id="GO:0009134">
    <property type="term" value="P:nucleoside diphosphate catabolic process"/>
    <property type="evidence" value="ECO:0007669"/>
    <property type="project" value="TreeGrafter"/>
</dbReference>
<comment type="similarity">
    <text evidence="1">Belongs to the GDA1/CD39 NTPase family.</text>
</comment>
<evidence type="ECO:0000256" key="3">
    <source>
        <dbReference type="PIRSR" id="PIRSR600407-1"/>
    </source>
</evidence>
<proteinExistence type="inferred from homology"/>
<evidence type="ECO:0000256" key="1">
    <source>
        <dbReference type="ARBA" id="ARBA00009283"/>
    </source>
</evidence>
<reference evidence="7" key="1">
    <citation type="submission" date="2021-01" db="EMBL/GenBank/DDBJ databases">
        <authorList>
            <person name="Corre E."/>
            <person name="Pelletier E."/>
            <person name="Niang G."/>
            <person name="Scheremetjew M."/>
            <person name="Finn R."/>
            <person name="Kale V."/>
            <person name="Holt S."/>
            <person name="Cochrane G."/>
            <person name="Meng A."/>
            <person name="Brown T."/>
            <person name="Cohen L."/>
        </authorList>
    </citation>
    <scope>NUCLEOTIDE SEQUENCE</scope>
    <source>
        <strain evidence="7">ATCC 50979</strain>
    </source>
</reference>
<keyword evidence="2" id="KW-0378">Hydrolase</keyword>
<protein>
    <submittedName>
        <fullName evidence="7">Uncharacterized protein</fullName>
    </submittedName>
</protein>
<dbReference type="PANTHER" id="PTHR11782:SF83">
    <property type="entry name" value="GUANOSINE-DIPHOSPHATASE"/>
    <property type="match status" value="1"/>
</dbReference>
<dbReference type="GO" id="GO:0016020">
    <property type="term" value="C:membrane"/>
    <property type="evidence" value="ECO:0007669"/>
    <property type="project" value="UniProtKB-SubCell"/>
</dbReference>
<dbReference type="GO" id="GO:0017110">
    <property type="term" value="F:nucleoside diphosphate phosphatase activity"/>
    <property type="evidence" value="ECO:0007669"/>
    <property type="project" value="TreeGrafter"/>
</dbReference>